<keyword evidence="3" id="KW-1185">Reference proteome</keyword>
<name>A0A2A9P573_OPHUN</name>
<evidence type="ECO:0000313" key="3">
    <source>
        <dbReference type="Proteomes" id="UP000037136"/>
    </source>
</evidence>
<evidence type="ECO:0000313" key="2">
    <source>
        <dbReference type="EMBL" id="PFH56579.1"/>
    </source>
</evidence>
<dbReference type="Pfam" id="PF03357">
    <property type="entry name" value="Snf7"/>
    <property type="match status" value="1"/>
</dbReference>
<protein>
    <recommendedName>
        <fullName evidence="4">Charged multivesicular body protein 3</fullName>
    </recommendedName>
</protein>
<evidence type="ECO:0000256" key="1">
    <source>
        <dbReference type="SAM" id="MobiDB-lite"/>
    </source>
</evidence>
<proteinExistence type="predicted"/>
<evidence type="ECO:0008006" key="4">
    <source>
        <dbReference type="Google" id="ProtNLM"/>
    </source>
</evidence>
<sequence>MAAAEDETDSRLAWPEYIKCLSMQFGQHTTYDLCLTVPPKKAWGPLRRLHRLTQSRAWSASYGNRPVSNCRHRPVVDGASLSASLWMAVRKEKKRKKAPSACLSWLLFRREAARTLSPRTCFSVDPLGQNSGAYSLVSLSNVTPPIPALERWPTEAPDPQAQVRKCNALIRSNIRKLDRDIVTVRQVEAKTKNLIVQADRRAQRDPSRAKQAQKEVRAFARELVRARRTSARLVTSKAQLNSVQMQVNEAFAVRKIEGSIRASVGVMKDVNSLIRLPELSGTMRELSVELMKAGIIEEMVEDTIPQDGDVLLEDEEAEGEVDKVLGEILSHKKEPSLPATPVPEPQKPQAAAEKPAAQEEDVEEEEEEEEEDAEAMMDQMRNRLDALRS</sequence>
<dbReference type="OrthoDB" id="2329734at2759"/>
<gene>
    <name evidence="2" type="ORF">XA68_16293</name>
</gene>
<reference evidence="2 3" key="1">
    <citation type="journal article" date="2015" name="BMC Genomics">
        <title>Gene expression during zombie ant biting behavior reflects the complexity underlying fungal parasitic behavioral manipulation.</title>
        <authorList>
            <person name="de Bekker C."/>
            <person name="Ohm R.A."/>
            <person name="Loreto R.G."/>
            <person name="Sebastian A."/>
            <person name="Albert I."/>
            <person name="Merrow M."/>
            <person name="Brachmann A."/>
            <person name="Hughes D.P."/>
        </authorList>
    </citation>
    <scope>NUCLEOTIDE SEQUENCE [LARGE SCALE GENOMIC DNA]</scope>
    <source>
        <strain evidence="2 3">SC16a</strain>
    </source>
</reference>
<dbReference type="GO" id="GO:0007034">
    <property type="term" value="P:vacuolar transport"/>
    <property type="evidence" value="ECO:0007669"/>
    <property type="project" value="InterPro"/>
</dbReference>
<dbReference type="AlphaFoldDB" id="A0A2A9P573"/>
<feature type="region of interest" description="Disordered" evidence="1">
    <location>
        <begin position="329"/>
        <end position="389"/>
    </location>
</feature>
<feature type="compositionally biased region" description="Acidic residues" evidence="1">
    <location>
        <begin position="358"/>
        <end position="375"/>
    </location>
</feature>
<organism evidence="2 3">
    <name type="scientific">Ophiocordyceps unilateralis</name>
    <name type="common">Zombie-ant fungus</name>
    <name type="synonym">Torrubia unilateralis</name>
    <dbReference type="NCBI Taxonomy" id="268505"/>
    <lineage>
        <taxon>Eukaryota</taxon>
        <taxon>Fungi</taxon>
        <taxon>Dikarya</taxon>
        <taxon>Ascomycota</taxon>
        <taxon>Pezizomycotina</taxon>
        <taxon>Sordariomycetes</taxon>
        <taxon>Hypocreomycetidae</taxon>
        <taxon>Hypocreales</taxon>
        <taxon>Ophiocordycipitaceae</taxon>
        <taxon>Ophiocordyceps</taxon>
    </lineage>
</organism>
<dbReference type="PANTHER" id="PTHR10476">
    <property type="entry name" value="CHARGED MULTIVESICULAR BODY PROTEIN"/>
    <property type="match status" value="1"/>
</dbReference>
<dbReference type="InterPro" id="IPR005024">
    <property type="entry name" value="Snf7_fam"/>
</dbReference>
<reference evidence="2 3" key="2">
    <citation type="journal article" date="2017" name="Sci. Rep.">
        <title>Ant-infecting Ophiocordyceps genomes reveal a high diversity of potential behavioral manipulation genes and a possible major role for enterotoxins.</title>
        <authorList>
            <person name="de Bekker C."/>
            <person name="Ohm R.A."/>
            <person name="Evans H.C."/>
            <person name="Brachmann A."/>
            <person name="Hughes D.P."/>
        </authorList>
    </citation>
    <scope>NUCLEOTIDE SEQUENCE [LARGE SCALE GENOMIC DNA]</scope>
    <source>
        <strain evidence="2 3">SC16a</strain>
    </source>
</reference>
<dbReference type="Proteomes" id="UP000037136">
    <property type="component" value="Unassembled WGS sequence"/>
</dbReference>
<accession>A0A2A9P573</accession>
<comment type="caution">
    <text evidence="2">The sequence shown here is derived from an EMBL/GenBank/DDBJ whole genome shotgun (WGS) entry which is preliminary data.</text>
</comment>
<dbReference type="STRING" id="268505.A0A2A9P573"/>
<feature type="compositionally biased region" description="Basic and acidic residues" evidence="1">
    <location>
        <begin position="380"/>
        <end position="389"/>
    </location>
</feature>
<dbReference type="EMBL" id="LAZP02000549">
    <property type="protein sequence ID" value="PFH56579.1"/>
    <property type="molecule type" value="Genomic_DNA"/>
</dbReference>
<dbReference type="Gene3D" id="6.10.140.1230">
    <property type="match status" value="1"/>
</dbReference>